<protein>
    <recommendedName>
        <fullName evidence="8">Tat pathway signal sequence domain protein</fullName>
    </recommendedName>
</protein>
<accession>A0A7W5HB41</accession>
<evidence type="ECO:0000259" key="3">
    <source>
        <dbReference type="Pfam" id="PF19763"/>
    </source>
</evidence>
<name>A0A7W5HB41_9BURK</name>
<dbReference type="EMBL" id="JACHXS010000001">
    <property type="protein sequence ID" value="MBB3220209.1"/>
    <property type="molecule type" value="Genomic_DNA"/>
</dbReference>
<dbReference type="Pfam" id="PF21345">
    <property type="entry name" value="PcRGLX_2nd"/>
    <property type="match status" value="1"/>
</dbReference>
<feature type="domain" description="PcRGLX/YetA-like central beta-sandwich" evidence="4">
    <location>
        <begin position="132"/>
        <end position="493"/>
    </location>
</feature>
<reference evidence="6 7" key="1">
    <citation type="submission" date="2020-08" db="EMBL/GenBank/DDBJ databases">
        <title>Genomic Encyclopedia of Type Strains, Phase III (KMG-III): the genomes of soil and plant-associated and newly described type strains.</title>
        <authorList>
            <person name="Whitman W."/>
        </authorList>
    </citation>
    <scope>NUCLEOTIDE SEQUENCE [LARGE SCALE GENOMIC DNA]</scope>
    <source>
        <strain evidence="6 7">CECT 7753</strain>
    </source>
</reference>
<organism evidence="6 7">
    <name type="scientific">Pseudoduganella umbonata</name>
    <dbReference type="NCBI Taxonomy" id="864828"/>
    <lineage>
        <taxon>Bacteria</taxon>
        <taxon>Pseudomonadati</taxon>
        <taxon>Pseudomonadota</taxon>
        <taxon>Betaproteobacteria</taxon>
        <taxon>Burkholderiales</taxon>
        <taxon>Oxalobacteraceae</taxon>
        <taxon>Telluria group</taxon>
        <taxon>Pseudoduganella</taxon>
    </lineage>
</organism>
<proteinExistence type="predicted"/>
<evidence type="ECO:0000259" key="4">
    <source>
        <dbReference type="Pfam" id="PF21345"/>
    </source>
</evidence>
<dbReference type="InterPro" id="IPR046217">
    <property type="entry name" value="DUF6250"/>
</dbReference>
<dbReference type="InterPro" id="IPR048329">
    <property type="entry name" value="PcRGLX_1st"/>
</dbReference>
<feature type="signal peptide" evidence="1">
    <location>
        <begin position="1"/>
        <end position="26"/>
    </location>
</feature>
<feature type="domain" description="PcRGLX/YetA-like C-terminal alpha/alpha toroid" evidence="5">
    <location>
        <begin position="500"/>
        <end position="909"/>
    </location>
</feature>
<dbReference type="InterPro" id="IPR048330">
    <property type="entry name" value="PcRGLX/YetA_2nd"/>
</dbReference>
<dbReference type="Pfam" id="PF19763">
    <property type="entry name" value="DUF6250"/>
    <property type="match status" value="1"/>
</dbReference>
<feature type="domain" description="DUF6250" evidence="3">
    <location>
        <begin position="953"/>
        <end position="1105"/>
    </location>
</feature>
<feature type="domain" description="PcRGLX/YetA-like N-terminal RIFT barrel" evidence="2">
    <location>
        <begin position="43"/>
        <end position="119"/>
    </location>
</feature>
<dbReference type="Pfam" id="PF19501">
    <property type="entry name" value="PcRGLX_1st"/>
    <property type="match status" value="1"/>
</dbReference>
<dbReference type="Pfam" id="PF21346">
    <property type="entry name" value="PcRGLX_3rd"/>
    <property type="match status" value="1"/>
</dbReference>
<evidence type="ECO:0000259" key="5">
    <source>
        <dbReference type="Pfam" id="PF21346"/>
    </source>
</evidence>
<dbReference type="InterPro" id="IPR006311">
    <property type="entry name" value="TAT_signal"/>
</dbReference>
<evidence type="ECO:0000256" key="1">
    <source>
        <dbReference type="SAM" id="SignalP"/>
    </source>
</evidence>
<dbReference type="RefSeq" id="WP_217496911.1">
    <property type="nucleotide sequence ID" value="NZ_CP040017.1"/>
</dbReference>
<dbReference type="PANTHER" id="PTHR40081:SF1">
    <property type="entry name" value="TAT PATHWAY SIGNAL SEQUENCE DOMAIN PROTEIN"/>
    <property type="match status" value="1"/>
</dbReference>
<dbReference type="InterPro" id="IPR045793">
    <property type="entry name" value="PcRGLX/YetA-like"/>
</dbReference>
<dbReference type="Gene3D" id="2.60.120.200">
    <property type="match status" value="1"/>
</dbReference>
<keyword evidence="1" id="KW-0732">Signal</keyword>
<feature type="chain" id="PRO_5031394949" description="Tat pathway signal sequence domain protein" evidence="1">
    <location>
        <begin position="27"/>
        <end position="1132"/>
    </location>
</feature>
<dbReference type="PROSITE" id="PS51318">
    <property type="entry name" value="TAT"/>
    <property type="match status" value="1"/>
</dbReference>
<evidence type="ECO:0008006" key="8">
    <source>
        <dbReference type="Google" id="ProtNLM"/>
    </source>
</evidence>
<gene>
    <name evidence="6" type="ORF">FHS02_000996</name>
</gene>
<dbReference type="Proteomes" id="UP000584325">
    <property type="component" value="Unassembled WGS sequence"/>
</dbReference>
<comment type="caution">
    <text evidence="6">The sequence shown here is derived from an EMBL/GenBank/DDBJ whole genome shotgun (WGS) entry which is preliminary data.</text>
</comment>
<sequence>MDRRNLLKLTALLAGAPALTMLPARAADAGAVDSTSTAQPPATALRWLDGEPPGSFAGTTFGVPWPQGLVPRDSGFSLRAAGGAAAPIQSWPLAFWPDGSLKWSGHAVGGGTPAAGYDLQPGPAAPAGPGMVSRDGDGLVVDTGRLRARVPGKGSKVLDGVALAGHTLLRDGELVLLTDAVNDAVSDGEGGTAPRQRWLGDIAQVHVEQDGPVRAVLKLTGTHRAGGAAGAGAALLPFTLRLEFHRDSDAVRVLHTFVVDVDPARLAVRGIGLRFGTAPDGAPHDRHVRFTSAAGGVFAESVRGLTGLRRDVGEANAALQVAGLPLPPAEQLPPAVRDGLQYVPAFGDYRLVQPNADGFTIVKRTAKGHGWIPAGGGTRAGGTAYVGGVRGGVAFGVRNFWQSYPGQIDITGAAGDDCAVTLWLWAPEAPPMQLRFFHDGMGQETHEKQRAALDITYEDYEPGFGTPHGIARTSELELQLLPATPPAAGLAAIGARIARPPRLMAPPERLHAAGVFSDYWAPQGRGGARAAPLEARLAALFDYYKGQVEQRRWYGFWDYGDVMHTYDPRRHQWRYDVGGFAWDNSELSTDIWLWHYFLHSGRADAFRLAEAMTRHTGEVDVHHIGPFSPLGTRHGVQHWGDSAKQLRISTAINRRFMYYLTADERIGDLLAEQQDAVRRLRDIVPGRKIGQRAAPGANEASVGFGTDWGAIAGAWFTAWERTGDKVWRDKLLASMRTIAAQPRGFFTGSAVMDLDTGAFRISDSDKISVSHLSAVFGLTEICAELLRTLPEPAFRDAWLRYCRLYNATPEAQKAALGQDLGKLNLSQGHARLLGYAAAQAGSVAERGGLMTEAWRLFEAGKAGLRDVDFAVRRVARPAVLDDIDEAPRMSTNAAAQWGLGALGLLALDGRAAPPGRLLVRDDFTTFDSRRWRVEAEKGDPRDVVTVKDGALLLDTRGGLTVWLAEPLDGHYEISYTCTVLDEGNPGDRLSDMNMFWQAKMTRPLSGRLSDYDRVPMFYAGIGGNHNATTRFRRYDGSGERILLQEYTDSPYLLRANHPYRVRIVVDGAGTRLYVDNVQYFASRQRVGAGLFGFRTTLSRQRIADFAVFRLAETPSNRTIVPKGPRTRAATSG</sequence>
<evidence type="ECO:0000313" key="7">
    <source>
        <dbReference type="Proteomes" id="UP000584325"/>
    </source>
</evidence>
<dbReference type="AlphaFoldDB" id="A0A7W5HB41"/>
<evidence type="ECO:0000259" key="2">
    <source>
        <dbReference type="Pfam" id="PF19501"/>
    </source>
</evidence>
<dbReference type="InterPro" id="IPR048331">
    <property type="entry name" value="PcRGLX/YetA_3rd"/>
</dbReference>
<dbReference type="PANTHER" id="PTHR40081">
    <property type="entry name" value="CONCANAVALIN A-LIKE LECTIN/GLUCANASE"/>
    <property type="match status" value="1"/>
</dbReference>
<evidence type="ECO:0000313" key="6">
    <source>
        <dbReference type="EMBL" id="MBB3220209.1"/>
    </source>
</evidence>